<protein>
    <recommendedName>
        <fullName evidence="1">Major sperm protein</fullName>
    </recommendedName>
</protein>
<proteinExistence type="predicted"/>
<accession>A0A915IBB6</accession>
<dbReference type="Pfam" id="PF00635">
    <property type="entry name" value="Motile_Sperm"/>
    <property type="match status" value="1"/>
</dbReference>
<keyword evidence="1" id="KW-0963">Cytoplasm</keyword>
<dbReference type="InterPro" id="IPR013783">
    <property type="entry name" value="Ig-like_fold"/>
</dbReference>
<evidence type="ECO:0000259" key="2">
    <source>
        <dbReference type="PROSITE" id="PS50202"/>
    </source>
</evidence>
<dbReference type="Gene3D" id="2.60.40.10">
    <property type="entry name" value="Immunoglobulins"/>
    <property type="match status" value="1"/>
</dbReference>
<keyword evidence="3" id="KW-1185">Reference proteome</keyword>
<name>A0A915IBB6_ROMCU</name>
<dbReference type="AlphaFoldDB" id="A0A915IBB6"/>
<keyword evidence="1" id="KW-0206">Cytoskeleton</keyword>
<dbReference type="InterPro" id="IPR008962">
    <property type="entry name" value="PapD-like_sf"/>
</dbReference>
<organism evidence="3 4">
    <name type="scientific">Romanomermis culicivorax</name>
    <name type="common">Nematode worm</name>
    <dbReference type="NCBI Taxonomy" id="13658"/>
    <lineage>
        <taxon>Eukaryota</taxon>
        <taxon>Metazoa</taxon>
        <taxon>Ecdysozoa</taxon>
        <taxon>Nematoda</taxon>
        <taxon>Enoplea</taxon>
        <taxon>Dorylaimia</taxon>
        <taxon>Mermithida</taxon>
        <taxon>Mermithoidea</taxon>
        <taxon>Mermithidae</taxon>
        <taxon>Romanomermis</taxon>
    </lineage>
</organism>
<dbReference type="Proteomes" id="UP000887565">
    <property type="component" value="Unplaced"/>
</dbReference>
<dbReference type="InterPro" id="IPR000535">
    <property type="entry name" value="MSP_dom"/>
</dbReference>
<comment type="function">
    <text evidence="1">Central component in molecular interactions underlying sperm crawling. Forms an extensive filament system that extends from sperm villipoda, along the leading edge of the pseudopod.</text>
</comment>
<evidence type="ECO:0000256" key="1">
    <source>
        <dbReference type="RuleBase" id="RU003425"/>
    </source>
</evidence>
<dbReference type="WBParaSite" id="nRc.2.0.1.t10551-RA">
    <property type="protein sequence ID" value="nRc.2.0.1.t10551-RA"/>
    <property type="gene ID" value="nRc.2.0.1.g10551"/>
</dbReference>
<sequence>MTTSLIRQFSLLKSYKIIMSLPSLINNVELNPKDCLVIVGKMNVDRQVTFTIRNKTSRHIAYKMKHTSPTIVRILPGYGYLNGSEIGTITVKASKSGSPMPNHPQRITILLSYTSDNKPDDPVMFWRGAVNARGHYKKMLPFVFSETPIKDVSKIIEPIESEEDEED</sequence>
<dbReference type="SUPFAM" id="SSF49354">
    <property type="entry name" value="PapD-like"/>
    <property type="match status" value="1"/>
</dbReference>
<dbReference type="PROSITE" id="PS50202">
    <property type="entry name" value="MSP"/>
    <property type="match status" value="1"/>
</dbReference>
<reference evidence="4" key="1">
    <citation type="submission" date="2022-11" db="UniProtKB">
        <authorList>
            <consortium name="WormBaseParasite"/>
        </authorList>
    </citation>
    <scope>IDENTIFICATION</scope>
</reference>
<feature type="domain" description="MSP" evidence="2">
    <location>
        <begin position="27"/>
        <end position="154"/>
    </location>
</feature>
<evidence type="ECO:0000313" key="4">
    <source>
        <dbReference type="WBParaSite" id="nRc.2.0.1.t10551-RA"/>
    </source>
</evidence>
<evidence type="ECO:0000313" key="3">
    <source>
        <dbReference type="Proteomes" id="UP000887565"/>
    </source>
</evidence>